<sequence>MSLYTLPRLSPSPPENTLRGSALLYRVAQQDQNAGALHKMENFAGSSGNMSPSWSGDLLEDESWAYKLDNEFCRSFAESSLSQRDPPPIVTPCFDCRPILFPRESVKLSSLGNGTQACPFCAFVVDQFRKINIANASDASVRNTDALIALYTSGPSEVHPLLRLYPDNPDDLRLDVSEKIKTDRYIALSHCWGQSDPDRHPLYCTIEDNVERRQSGFKLSELPKTFQDAIEVTRKLDVQYLWIDSICIIQDRRDDWEQESKRMEQVFASAYCTIAATSAENPNAGFLRRQVVHDNIYVQDPQGRRIYVSTNVADFDNDINGANLNKRAWVMQEKFLSPRTIHFGENQIYGECGEEVYAGSKIFLTCRDQSKKYFRLDPEFPSRLRRSGWVATLEFLQSLLEDYTRRGISMPTDRAVAISGLMTRIGKALPSSIHHGIIERYLHRTLLWRRSSGQKMERIDYGLSKVPSWSWMAYKGPIEFVPDKFGDLWLIKDLAFDADFLTATVWEFIDRRMKMEAEENVMQYRLGKGWMSLDEEVALTMLPDVVVVARCKTAKPDDCQYYVLFVRLKESGDVYERIGMGMLQEDCGLKKKVKGRVS</sequence>
<gene>
    <name evidence="2" type="ORF">NPX13_g6950</name>
</gene>
<protein>
    <recommendedName>
        <fullName evidence="1">Heterokaryon incompatibility domain-containing protein</fullName>
    </recommendedName>
</protein>
<comment type="caution">
    <text evidence="2">The sequence shown here is derived from an EMBL/GenBank/DDBJ whole genome shotgun (WGS) entry which is preliminary data.</text>
</comment>
<dbReference type="Pfam" id="PF06985">
    <property type="entry name" value="HET"/>
    <property type="match status" value="1"/>
</dbReference>
<dbReference type="InterPro" id="IPR010730">
    <property type="entry name" value="HET"/>
</dbReference>
<evidence type="ECO:0000313" key="3">
    <source>
        <dbReference type="Proteomes" id="UP001148614"/>
    </source>
</evidence>
<proteinExistence type="predicted"/>
<organism evidence="2 3">
    <name type="scientific">Xylaria arbuscula</name>
    <dbReference type="NCBI Taxonomy" id="114810"/>
    <lineage>
        <taxon>Eukaryota</taxon>
        <taxon>Fungi</taxon>
        <taxon>Dikarya</taxon>
        <taxon>Ascomycota</taxon>
        <taxon>Pezizomycotina</taxon>
        <taxon>Sordariomycetes</taxon>
        <taxon>Xylariomycetidae</taxon>
        <taxon>Xylariales</taxon>
        <taxon>Xylariaceae</taxon>
        <taxon>Xylaria</taxon>
    </lineage>
</organism>
<keyword evidence="3" id="KW-1185">Reference proteome</keyword>
<evidence type="ECO:0000313" key="2">
    <source>
        <dbReference type="EMBL" id="KAJ3566943.1"/>
    </source>
</evidence>
<dbReference type="AlphaFoldDB" id="A0A9W8NBE3"/>
<dbReference type="PANTHER" id="PTHR33112">
    <property type="entry name" value="DOMAIN PROTEIN, PUTATIVE-RELATED"/>
    <property type="match status" value="1"/>
</dbReference>
<evidence type="ECO:0000259" key="1">
    <source>
        <dbReference type="Pfam" id="PF06985"/>
    </source>
</evidence>
<accession>A0A9W8NBE3</accession>
<dbReference type="Proteomes" id="UP001148614">
    <property type="component" value="Unassembled WGS sequence"/>
</dbReference>
<dbReference type="EMBL" id="JANPWZ010001297">
    <property type="protein sequence ID" value="KAJ3566943.1"/>
    <property type="molecule type" value="Genomic_DNA"/>
</dbReference>
<dbReference type="VEuPathDB" id="FungiDB:F4678DRAFT_483671"/>
<dbReference type="PANTHER" id="PTHR33112:SF10">
    <property type="entry name" value="TOL"/>
    <property type="match status" value="1"/>
</dbReference>
<feature type="domain" description="Heterokaryon incompatibility" evidence="1">
    <location>
        <begin position="185"/>
        <end position="333"/>
    </location>
</feature>
<reference evidence="2" key="1">
    <citation type="submission" date="2022-07" db="EMBL/GenBank/DDBJ databases">
        <title>Genome Sequence of Xylaria arbuscula.</title>
        <authorList>
            <person name="Buettner E."/>
        </authorList>
    </citation>
    <scope>NUCLEOTIDE SEQUENCE</scope>
    <source>
        <strain evidence="2">VT107</strain>
    </source>
</reference>
<name>A0A9W8NBE3_9PEZI</name>